<dbReference type="PANTHER" id="PTHR10434:SF65">
    <property type="entry name" value="1-ACYL-SN-GLYCEROL-3-PHOSPHATE ACYLTRANSFERASE ALPHA"/>
    <property type="match status" value="1"/>
</dbReference>
<evidence type="ECO:0000313" key="7">
    <source>
        <dbReference type="EMBL" id="NXC00983.1"/>
    </source>
</evidence>
<feature type="domain" description="Phospholipid/glycerol acyltransferase" evidence="6">
    <location>
        <begin position="1"/>
        <end position="74"/>
    </location>
</feature>
<keyword evidence="8" id="KW-1185">Reference proteome</keyword>
<reference evidence="7 8" key="1">
    <citation type="submission" date="2019-09" db="EMBL/GenBank/DDBJ databases">
        <title>Bird 10,000 Genomes (B10K) Project - Family phase.</title>
        <authorList>
            <person name="Zhang G."/>
        </authorList>
    </citation>
    <scope>NUCLEOTIDE SEQUENCE [LARGE SCALE GENOMIC DNA]</scope>
    <source>
        <strain evidence="7">B10K-DU-029-32</strain>
        <tissue evidence="7">Liver or heart</tissue>
    </source>
</reference>
<dbReference type="AlphaFoldDB" id="A0A7K8GA41"/>
<dbReference type="SUPFAM" id="SSF69593">
    <property type="entry name" value="Glycerol-3-phosphate (1)-acyltransferase"/>
    <property type="match status" value="1"/>
</dbReference>
<dbReference type="CDD" id="cd07989">
    <property type="entry name" value="LPLAT_AGPAT-like"/>
    <property type="match status" value="1"/>
</dbReference>
<feature type="non-terminal residue" evidence="7">
    <location>
        <position position="75"/>
    </location>
</feature>
<keyword evidence="4 7" id="KW-0012">Acyltransferase</keyword>
<evidence type="ECO:0000256" key="1">
    <source>
        <dbReference type="ARBA" id="ARBA00004728"/>
    </source>
</evidence>
<dbReference type="InterPro" id="IPR002123">
    <property type="entry name" value="Plipid/glycerol_acylTrfase"/>
</dbReference>
<evidence type="ECO:0000256" key="3">
    <source>
        <dbReference type="ARBA" id="ARBA00022679"/>
    </source>
</evidence>
<feature type="non-terminal residue" evidence="7">
    <location>
        <position position="1"/>
    </location>
</feature>
<evidence type="ECO:0000256" key="2">
    <source>
        <dbReference type="ARBA" id="ARBA00013211"/>
    </source>
</evidence>
<feature type="transmembrane region" description="Helical" evidence="5">
    <location>
        <begin position="33"/>
        <end position="51"/>
    </location>
</feature>
<dbReference type="EMBL" id="VZTJ01001484">
    <property type="protein sequence ID" value="NXC00983.1"/>
    <property type="molecule type" value="Genomic_DNA"/>
</dbReference>
<organism evidence="7 8">
    <name type="scientific">Orthonyx spaldingii</name>
    <name type="common">Chowchilla</name>
    <dbReference type="NCBI Taxonomy" id="38397"/>
    <lineage>
        <taxon>Eukaryota</taxon>
        <taxon>Metazoa</taxon>
        <taxon>Chordata</taxon>
        <taxon>Craniata</taxon>
        <taxon>Vertebrata</taxon>
        <taxon>Euteleostomi</taxon>
        <taxon>Archelosauria</taxon>
        <taxon>Archosauria</taxon>
        <taxon>Dinosauria</taxon>
        <taxon>Saurischia</taxon>
        <taxon>Theropoda</taxon>
        <taxon>Coelurosauria</taxon>
        <taxon>Aves</taxon>
        <taxon>Neognathae</taxon>
        <taxon>Neoaves</taxon>
        <taxon>Telluraves</taxon>
        <taxon>Australaves</taxon>
        <taxon>Passeriformes</taxon>
        <taxon>Corvoidea</taxon>
        <taxon>Orthonychidae</taxon>
        <taxon>Orthonyx</taxon>
    </lineage>
</organism>
<evidence type="ECO:0000259" key="6">
    <source>
        <dbReference type="Pfam" id="PF01553"/>
    </source>
</evidence>
<dbReference type="GO" id="GO:0003841">
    <property type="term" value="F:1-acylglycerol-3-phosphate O-acyltransferase activity"/>
    <property type="evidence" value="ECO:0007669"/>
    <property type="project" value="UniProtKB-EC"/>
</dbReference>
<dbReference type="PANTHER" id="PTHR10434">
    <property type="entry name" value="1-ACYL-SN-GLYCEROL-3-PHOSPHATE ACYLTRANSFERASE"/>
    <property type="match status" value="1"/>
</dbReference>
<keyword evidence="3 7" id="KW-0808">Transferase</keyword>
<gene>
    <name evidence="7" type="primary">Agpat1_0</name>
    <name evidence="7" type="ORF">ORTSPA_R00609</name>
</gene>
<keyword evidence="5" id="KW-1133">Transmembrane helix</keyword>
<evidence type="ECO:0000256" key="5">
    <source>
        <dbReference type="SAM" id="Phobius"/>
    </source>
</evidence>
<sequence>PFVLVLNHQTSLDIMAMTEILPRRCVPIAKKEILYMGTFGLACWFTGVIFIDRKRREESIGTLTEVAHSLHKDNV</sequence>
<dbReference type="GO" id="GO:0006654">
    <property type="term" value="P:phosphatidic acid biosynthetic process"/>
    <property type="evidence" value="ECO:0007669"/>
    <property type="project" value="TreeGrafter"/>
</dbReference>
<evidence type="ECO:0000313" key="8">
    <source>
        <dbReference type="Proteomes" id="UP000526602"/>
    </source>
</evidence>
<dbReference type="Pfam" id="PF01553">
    <property type="entry name" value="Acyltransferase"/>
    <property type="match status" value="1"/>
</dbReference>
<keyword evidence="5" id="KW-0812">Transmembrane</keyword>
<comment type="caution">
    <text evidence="7">The sequence shown here is derived from an EMBL/GenBank/DDBJ whole genome shotgun (WGS) entry which is preliminary data.</text>
</comment>
<name>A0A7K8GA41_ORTSP</name>
<keyword evidence="5" id="KW-0472">Membrane</keyword>
<protein>
    <recommendedName>
        <fullName evidence="2">1-acylglycerol-3-phosphate O-acyltransferase</fullName>
        <ecNumber evidence="2">2.3.1.51</ecNumber>
    </recommendedName>
</protein>
<dbReference type="EC" id="2.3.1.51" evidence="2"/>
<dbReference type="GO" id="GO:0005783">
    <property type="term" value="C:endoplasmic reticulum"/>
    <property type="evidence" value="ECO:0007669"/>
    <property type="project" value="TreeGrafter"/>
</dbReference>
<comment type="pathway">
    <text evidence="1">Phospholipid metabolism; CDP-diacylglycerol biosynthesis; CDP-diacylglycerol from sn-glycerol 3-phosphate: step 2/3.</text>
</comment>
<proteinExistence type="predicted"/>
<dbReference type="Proteomes" id="UP000526602">
    <property type="component" value="Unassembled WGS sequence"/>
</dbReference>
<evidence type="ECO:0000256" key="4">
    <source>
        <dbReference type="ARBA" id="ARBA00023315"/>
    </source>
</evidence>
<accession>A0A7K8GA41</accession>